<dbReference type="STRING" id="573501.SAMN04487999_2512"/>
<sequence length="429" mass="48503">MSEQSSTHYKNTLAFAKQADADDTLARFRDEFNFPKDEAGNNLIYLCGNSLGLQPKKAKEYVAQELSNWAELAVEGHFKAKIPWTTYHEVMTKSMADIVGAKPGEVVLMNTLSTNLHLMMVSFYRPTAKRYKILIESDAFPSDSYAVKSQIKEKGYNPDDALLLWQPREGEHLNRFKDLEALMAEHGEEIALVMIGNSNYYTGQKYPIKEITQLGHRYGCKVGFDLAHGVGNIDADLHDNGPDFAVWCTYKYLNSGPGAIGGCFVHERHADDKDIPRFTGWWGHKMDSRFNMRVDFDPIPGAEGWQLSNPPILSMAPIRASLELFAEAGFQNIRAKSKKLTGYLEFLINELDDDRIALLTPKNAEERGCQLSIQVKNADRSMHDGFMQAGIICDWREPDVIRVAPAPLYNSFEDVYEMTQRLKELLATL</sequence>
<feature type="binding site" evidence="4">
    <location>
        <position position="228"/>
    </location>
    <ligand>
        <name>pyridoxal 5'-phosphate</name>
        <dbReference type="ChEBI" id="CHEBI:597326"/>
    </ligand>
</feature>
<dbReference type="Proteomes" id="UP000184240">
    <property type="component" value="Unassembled WGS sequence"/>
</dbReference>
<organism evidence="8 9">
    <name type="scientific">Leeuwenhoekiella palythoae</name>
    <dbReference type="NCBI Taxonomy" id="573501"/>
    <lineage>
        <taxon>Bacteria</taxon>
        <taxon>Pseudomonadati</taxon>
        <taxon>Bacteroidota</taxon>
        <taxon>Flavobacteriia</taxon>
        <taxon>Flavobacteriales</taxon>
        <taxon>Flavobacteriaceae</taxon>
        <taxon>Leeuwenhoekiella</taxon>
    </lineage>
</organism>
<feature type="binding site" evidence="4">
    <location>
        <begin position="140"/>
        <end position="143"/>
    </location>
    <ligand>
        <name>pyridoxal 5'-phosphate</name>
        <dbReference type="ChEBI" id="CHEBI:597326"/>
    </ligand>
</feature>
<keyword evidence="2 4" id="KW-0378">Hydrolase</keyword>
<dbReference type="Proteomes" id="UP000290037">
    <property type="component" value="Unassembled WGS sequence"/>
</dbReference>
<dbReference type="SUPFAM" id="SSF53383">
    <property type="entry name" value="PLP-dependent transferases"/>
    <property type="match status" value="1"/>
</dbReference>
<feature type="binding site" evidence="4">
    <location>
        <position position="281"/>
    </location>
    <ligand>
        <name>pyridoxal 5'-phosphate</name>
        <dbReference type="ChEBI" id="CHEBI:597326"/>
    </ligand>
</feature>
<feature type="modified residue" description="N6-(pyridoxal phosphate)lysine" evidence="4">
    <location>
        <position position="251"/>
    </location>
</feature>
<dbReference type="InterPro" id="IPR015422">
    <property type="entry name" value="PyrdxlP-dep_Trfase_small"/>
</dbReference>
<feature type="binding site" evidence="4">
    <location>
        <position position="250"/>
    </location>
    <ligand>
        <name>pyridoxal 5'-phosphate</name>
        <dbReference type="ChEBI" id="CHEBI:597326"/>
    </ligand>
</feature>
<feature type="binding site" evidence="4">
    <location>
        <position position="225"/>
    </location>
    <ligand>
        <name>pyridoxal 5'-phosphate</name>
        <dbReference type="ChEBI" id="CHEBI:597326"/>
    </ligand>
</feature>
<dbReference type="EC" id="3.7.1.3" evidence="4 5"/>
<keyword evidence="3 4" id="KW-0663">Pyridoxal phosphate</keyword>
<comment type="catalytic activity">
    <reaction evidence="6">
        <text>3-hydroxy-L-kynurenine + H2O = 3-hydroxyanthranilate + L-alanine + H(+)</text>
        <dbReference type="Rhea" id="RHEA:25143"/>
        <dbReference type="ChEBI" id="CHEBI:15377"/>
        <dbReference type="ChEBI" id="CHEBI:15378"/>
        <dbReference type="ChEBI" id="CHEBI:36559"/>
        <dbReference type="ChEBI" id="CHEBI:57972"/>
        <dbReference type="ChEBI" id="CHEBI:58125"/>
        <dbReference type="EC" id="3.7.1.3"/>
    </reaction>
</comment>
<reference evidence="9" key="1">
    <citation type="submission" date="2016-11" db="EMBL/GenBank/DDBJ databases">
        <authorList>
            <person name="Varghese N."/>
            <person name="Submissions S."/>
        </authorList>
    </citation>
    <scope>NUCLEOTIDE SEQUENCE [LARGE SCALE GENOMIC DNA]</scope>
    <source>
        <strain evidence="9">DSM 19859</strain>
    </source>
</reference>
<dbReference type="EMBL" id="QOVN01000003">
    <property type="protein sequence ID" value="RXG29687.1"/>
    <property type="molecule type" value="Genomic_DNA"/>
</dbReference>
<dbReference type="NCBIfam" id="TIGR01814">
    <property type="entry name" value="kynureninase"/>
    <property type="match status" value="1"/>
</dbReference>
<dbReference type="InterPro" id="IPR015421">
    <property type="entry name" value="PyrdxlP-dep_Trfase_major"/>
</dbReference>
<dbReference type="PIRSF" id="PIRSF038800">
    <property type="entry name" value="KYNU"/>
    <property type="match status" value="1"/>
</dbReference>
<dbReference type="Pfam" id="PF22580">
    <property type="entry name" value="KYNU_C"/>
    <property type="match status" value="1"/>
</dbReference>
<reference evidence="7 10" key="3">
    <citation type="submission" date="2018-07" db="EMBL/GenBank/DDBJ databases">
        <title>Leeuwenhoekiella genomics.</title>
        <authorList>
            <person name="Tahon G."/>
            <person name="Willems A."/>
        </authorList>
    </citation>
    <scope>NUCLEOTIDE SEQUENCE [LARGE SCALE GENOMIC DNA]</scope>
    <source>
        <strain evidence="7 10">LMG 24856</strain>
    </source>
</reference>
<evidence type="ECO:0000313" key="7">
    <source>
        <dbReference type="EMBL" id="RXG29687.1"/>
    </source>
</evidence>
<dbReference type="GO" id="GO:0030429">
    <property type="term" value="F:kynureninase activity"/>
    <property type="evidence" value="ECO:0007669"/>
    <property type="project" value="UniProtKB-UniRule"/>
</dbReference>
<dbReference type="GO" id="GO:0005737">
    <property type="term" value="C:cytoplasm"/>
    <property type="evidence" value="ECO:0007669"/>
    <property type="project" value="UniProtKB-UniRule"/>
</dbReference>
<evidence type="ECO:0000256" key="2">
    <source>
        <dbReference type="ARBA" id="ARBA00022801"/>
    </source>
</evidence>
<dbReference type="GO" id="GO:0019805">
    <property type="term" value="P:quinolinate biosynthetic process"/>
    <property type="evidence" value="ECO:0007669"/>
    <property type="project" value="UniProtKB-UniRule"/>
</dbReference>
<dbReference type="OrthoDB" id="9812626at2"/>
<evidence type="ECO:0000313" key="9">
    <source>
        <dbReference type="Proteomes" id="UP000184240"/>
    </source>
</evidence>
<dbReference type="GO" id="GO:0019441">
    <property type="term" value="P:L-tryptophan catabolic process to kynurenine"/>
    <property type="evidence" value="ECO:0007669"/>
    <property type="project" value="TreeGrafter"/>
</dbReference>
<accession>A0A1M5YYU9</accession>
<keyword evidence="1 4" id="KW-0662">Pyridine nucleotide biosynthesis</keyword>
<dbReference type="FunFam" id="3.40.640.10:FF:000031">
    <property type="entry name" value="Kynureninase"/>
    <property type="match status" value="1"/>
</dbReference>
<evidence type="ECO:0000256" key="6">
    <source>
        <dbReference type="PIRNR" id="PIRNR038800"/>
    </source>
</evidence>
<dbReference type="GO" id="GO:0043420">
    <property type="term" value="P:anthranilate metabolic process"/>
    <property type="evidence" value="ECO:0007669"/>
    <property type="project" value="TreeGrafter"/>
</dbReference>
<protein>
    <recommendedName>
        <fullName evidence="4 5">Kynureninase</fullName>
        <ecNumber evidence="4 5">3.7.1.3</ecNumber>
    </recommendedName>
    <alternativeName>
        <fullName evidence="4">L-kynurenine hydrolase</fullName>
    </alternativeName>
</protein>
<dbReference type="InterPro" id="IPR010111">
    <property type="entry name" value="Kynureninase"/>
</dbReference>
<dbReference type="GO" id="GO:0030170">
    <property type="term" value="F:pyridoxal phosphate binding"/>
    <property type="evidence" value="ECO:0007669"/>
    <property type="project" value="UniProtKB-UniRule"/>
</dbReference>
<name>A0A1M5YYU9_9FLAO</name>
<dbReference type="Gene3D" id="3.90.1150.10">
    <property type="entry name" value="Aspartate Aminotransferase, domain 1"/>
    <property type="match status" value="1"/>
</dbReference>
<evidence type="ECO:0000256" key="3">
    <source>
        <dbReference type="ARBA" id="ARBA00022898"/>
    </source>
</evidence>
<dbReference type="Gene3D" id="3.40.640.10">
    <property type="entry name" value="Type I PLP-dependent aspartate aminotransferase-like (Major domain)"/>
    <property type="match status" value="1"/>
</dbReference>
<comment type="catalytic activity">
    <reaction evidence="4 6">
        <text>L-kynurenine + H2O = anthranilate + L-alanine + H(+)</text>
        <dbReference type="Rhea" id="RHEA:16813"/>
        <dbReference type="ChEBI" id="CHEBI:15377"/>
        <dbReference type="ChEBI" id="CHEBI:15378"/>
        <dbReference type="ChEBI" id="CHEBI:16567"/>
        <dbReference type="ChEBI" id="CHEBI:57959"/>
        <dbReference type="ChEBI" id="CHEBI:57972"/>
        <dbReference type="EC" id="3.7.1.3"/>
    </reaction>
</comment>
<dbReference type="RefSeq" id="WP_072983533.1">
    <property type="nucleotide sequence ID" value="NZ_FQXT01000004.1"/>
</dbReference>
<evidence type="ECO:0000313" key="10">
    <source>
        <dbReference type="Proteomes" id="UP000290037"/>
    </source>
</evidence>
<comment type="similarity">
    <text evidence="4 6">Belongs to the kynureninase family.</text>
</comment>
<feature type="binding site" evidence="4">
    <location>
        <position position="309"/>
    </location>
    <ligand>
        <name>pyridoxal 5'-phosphate</name>
        <dbReference type="ChEBI" id="CHEBI:597326"/>
    </ligand>
</feature>
<dbReference type="GO" id="GO:0009435">
    <property type="term" value="P:NAD+ biosynthetic process"/>
    <property type="evidence" value="ECO:0007669"/>
    <property type="project" value="UniProtKB-UniRule"/>
</dbReference>
<evidence type="ECO:0000313" key="8">
    <source>
        <dbReference type="EMBL" id="SHI17187.1"/>
    </source>
</evidence>
<evidence type="ECO:0000256" key="4">
    <source>
        <dbReference type="HAMAP-Rule" id="MF_01970"/>
    </source>
</evidence>
<evidence type="ECO:0000256" key="5">
    <source>
        <dbReference type="NCBIfam" id="TIGR01814"/>
    </source>
</evidence>
<reference evidence="8" key="2">
    <citation type="submission" date="2016-11" db="EMBL/GenBank/DDBJ databases">
        <authorList>
            <person name="Jaros S."/>
            <person name="Januszkiewicz K."/>
            <person name="Wedrychowicz H."/>
        </authorList>
    </citation>
    <scope>NUCLEOTIDE SEQUENCE [LARGE SCALE GENOMIC DNA]</scope>
    <source>
        <strain evidence="8">DSM 19859</strain>
    </source>
</reference>
<comment type="pathway">
    <text evidence="4 6">Amino-acid degradation; L-kynurenine degradation; L-alanine and anthranilate from L-kynurenine: step 1/1.</text>
</comment>
<comment type="pathway">
    <text evidence="4 6">Cofactor biosynthesis; NAD(+) biosynthesis; quinolinate from L-kynurenine: step 2/3.</text>
</comment>
<feature type="binding site" evidence="4">
    <location>
        <position position="113"/>
    </location>
    <ligand>
        <name>pyridoxal 5'-phosphate</name>
        <dbReference type="ChEBI" id="CHEBI:597326"/>
    </ligand>
</feature>
<evidence type="ECO:0000256" key="1">
    <source>
        <dbReference type="ARBA" id="ARBA00022642"/>
    </source>
</evidence>
<dbReference type="PANTHER" id="PTHR14084:SF0">
    <property type="entry name" value="KYNURENINASE"/>
    <property type="match status" value="1"/>
</dbReference>
<comment type="subunit">
    <text evidence="4 6">Homodimer.</text>
</comment>
<comment type="function">
    <text evidence="4 6">Catalyzes the cleavage of L-kynurenine (L-Kyn) and L-3-hydroxykynurenine (L-3OHKyn) into anthranilic acid (AA) and 3-hydroxyanthranilic acid (3-OHAA), respectively.</text>
</comment>
<dbReference type="UniPathway" id="UPA00253">
    <property type="reaction ID" value="UER00329"/>
</dbReference>
<dbReference type="EMBL" id="FQXT01000004">
    <property type="protein sequence ID" value="SHI17187.1"/>
    <property type="molecule type" value="Genomic_DNA"/>
</dbReference>
<keyword evidence="10" id="KW-1185">Reference proteome</keyword>
<dbReference type="AlphaFoldDB" id="A0A1M5YYU9"/>
<dbReference type="HAMAP" id="MF_01970">
    <property type="entry name" value="Kynureninase"/>
    <property type="match status" value="1"/>
</dbReference>
<gene>
    <name evidence="4" type="primary">kynU</name>
    <name evidence="7" type="ORF">DSM01_1789</name>
    <name evidence="8" type="ORF">SAMN04487999_2512</name>
</gene>
<comment type="caution">
    <text evidence="4">Lacks conserved residue(s) required for the propagation of feature annotation.</text>
</comment>
<comment type="cofactor">
    <cofactor evidence="4 6">
        <name>pyridoxal 5'-phosphate</name>
        <dbReference type="ChEBI" id="CHEBI:597326"/>
    </cofactor>
</comment>
<proteinExistence type="inferred from homology"/>
<feature type="binding site" evidence="4">
    <location>
        <position position="112"/>
    </location>
    <ligand>
        <name>pyridoxal 5'-phosphate</name>
        <dbReference type="ChEBI" id="CHEBI:597326"/>
    </ligand>
</feature>
<dbReference type="GO" id="GO:0097053">
    <property type="term" value="P:L-kynurenine catabolic process"/>
    <property type="evidence" value="ECO:0007669"/>
    <property type="project" value="UniProtKB-UniRule"/>
</dbReference>
<dbReference type="UniPathway" id="UPA00334">
    <property type="reaction ID" value="UER00455"/>
</dbReference>
<dbReference type="InterPro" id="IPR015424">
    <property type="entry name" value="PyrdxlP-dep_Trfase"/>
</dbReference>
<dbReference type="PANTHER" id="PTHR14084">
    <property type="entry name" value="KYNURENINASE"/>
    <property type="match status" value="1"/>
</dbReference>